<dbReference type="EMBL" id="GGFJ01013057">
    <property type="protein sequence ID" value="MBW62198.1"/>
    <property type="molecule type" value="Transcribed_RNA"/>
</dbReference>
<accession>A0A2M4CB71</accession>
<organism evidence="1">
    <name type="scientific">Anopheles marajoara</name>
    <dbReference type="NCBI Taxonomy" id="58244"/>
    <lineage>
        <taxon>Eukaryota</taxon>
        <taxon>Metazoa</taxon>
        <taxon>Ecdysozoa</taxon>
        <taxon>Arthropoda</taxon>
        <taxon>Hexapoda</taxon>
        <taxon>Insecta</taxon>
        <taxon>Pterygota</taxon>
        <taxon>Neoptera</taxon>
        <taxon>Endopterygota</taxon>
        <taxon>Diptera</taxon>
        <taxon>Nematocera</taxon>
        <taxon>Culicoidea</taxon>
        <taxon>Culicidae</taxon>
        <taxon>Anophelinae</taxon>
        <taxon>Anopheles</taxon>
    </lineage>
</organism>
<proteinExistence type="predicted"/>
<reference evidence="1" key="1">
    <citation type="submission" date="2018-01" db="EMBL/GenBank/DDBJ databases">
        <title>An insight into the sialome of Amazonian anophelines.</title>
        <authorList>
            <person name="Ribeiro J.M."/>
            <person name="Scarpassa V."/>
            <person name="Calvo E."/>
        </authorList>
    </citation>
    <scope>NUCLEOTIDE SEQUENCE</scope>
    <source>
        <tissue evidence="1">Salivary glands</tissue>
    </source>
</reference>
<dbReference type="AlphaFoldDB" id="A0A2M4CB71"/>
<protein>
    <submittedName>
        <fullName evidence="1">Putative secreted protein</fullName>
    </submittedName>
</protein>
<sequence>MFRLVVVGTLPLVVTCIVKAKYYTLVGVTFGSHSLTQNLLAASVCRSIHSIQIFYLISLHRGTQPTDTYACAFKTNFTVDLCSLLPLY</sequence>
<name>A0A2M4CB71_9DIPT</name>
<evidence type="ECO:0000313" key="1">
    <source>
        <dbReference type="EMBL" id="MBW62198.1"/>
    </source>
</evidence>